<evidence type="ECO:0000313" key="2">
    <source>
        <dbReference type="EMBL" id="GMH17139.1"/>
    </source>
</evidence>
<dbReference type="GO" id="GO:0020037">
    <property type="term" value="F:heme binding"/>
    <property type="evidence" value="ECO:0007669"/>
    <property type="project" value="InterPro"/>
</dbReference>
<evidence type="ECO:0000256" key="1">
    <source>
        <dbReference type="ARBA" id="ARBA00010617"/>
    </source>
</evidence>
<dbReference type="GO" id="GO:0016705">
    <property type="term" value="F:oxidoreductase activity, acting on paired donors, with incorporation or reduction of molecular oxygen"/>
    <property type="evidence" value="ECO:0007669"/>
    <property type="project" value="InterPro"/>
</dbReference>
<dbReference type="Pfam" id="PF00067">
    <property type="entry name" value="p450"/>
    <property type="match status" value="1"/>
</dbReference>
<organism evidence="2 3">
    <name type="scientific">Nepenthes gracilis</name>
    <name type="common">Slender pitcher plant</name>
    <dbReference type="NCBI Taxonomy" id="150966"/>
    <lineage>
        <taxon>Eukaryota</taxon>
        <taxon>Viridiplantae</taxon>
        <taxon>Streptophyta</taxon>
        <taxon>Embryophyta</taxon>
        <taxon>Tracheophyta</taxon>
        <taxon>Spermatophyta</taxon>
        <taxon>Magnoliopsida</taxon>
        <taxon>eudicotyledons</taxon>
        <taxon>Gunneridae</taxon>
        <taxon>Pentapetalae</taxon>
        <taxon>Caryophyllales</taxon>
        <taxon>Nepenthaceae</taxon>
        <taxon>Nepenthes</taxon>
    </lineage>
</organism>
<dbReference type="PANTHER" id="PTHR47950">
    <property type="entry name" value="CYTOCHROME P450, FAMILY 76, SUBFAMILY C, POLYPEPTIDE 5-RELATED"/>
    <property type="match status" value="1"/>
</dbReference>
<dbReference type="SUPFAM" id="SSF48264">
    <property type="entry name" value="Cytochrome P450"/>
    <property type="match status" value="1"/>
</dbReference>
<reference evidence="2" key="1">
    <citation type="submission" date="2023-05" db="EMBL/GenBank/DDBJ databases">
        <title>Nepenthes gracilis genome sequencing.</title>
        <authorList>
            <person name="Fukushima K."/>
        </authorList>
    </citation>
    <scope>NUCLEOTIDE SEQUENCE</scope>
    <source>
        <strain evidence="2">SING2019-196</strain>
    </source>
</reference>
<sequence>MGSNIDVKGRDFELLSFVAGRRLCLVLPMAHRMVHLMLGALIPSFDWKLEDGTAPQSMSMDDKVGFNLRKAQSLQAIPIQTQ</sequence>
<keyword evidence="3" id="KW-1185">Reference proteome</keyword>
<name>A0AAD3SUL0_NEPGR</name>
<dbReference type="AlphaFoldDB" id="A0AAD3SUL0"/>
<comment type="similarity">
    <text evidence="1">Belongs to the cytochrome P450 family.</text>
</comment>
<dbReference type="Proteomes" id="UP001279734">
    <property type="component" value="Unassembled WGS sequence"/>
</dbReference>
<dbReference type="GO" id="GO:0005506">
    <property type="term" value="F:iron ion binding"/>
    <property type="evidence" value="ECO:0007669"/>
    <property type="project" value="InterPro"/>
</dbReference>
<gene>
    <name evidence="2" type="ORF">Nepgr_018980</name>
</gene>
<dbReference type="InterPro" id="IPR036396">
    <property type="entry name" value="Cyt_P450_sf"/>
</dbReference>
<protein>
    <submittedName>
        <fullName evidence="2">Uncharacterized protein</fullName>
    </submittedName>
</protein>
<proteinExistence type="inferred from homology"/>
<dbReference type="Gene3D" id="1.10.630.10">
    <property type="entry name" value="Cytochrome P450"/>
    <property type="match status" value="1"/>
</dbReference>
<dbReference type="EMBL" id="BSYO01000017">
    <property type="protein sequence ID" value="GMH17139.1"/>
    <property type="molecule type" value="Genomic_DNA"/>
</dbReference>
<dbReference type="GO" id="GO:0004497">
    <property type="term" value="F:monooxygenase activity"/>
    <property type="evidence" value="ECO:0007669"/>
    <property type="project" value="InterPro"/>
</dbReference>
<evidence type="ECO:0000313" key="3">
    <source>
        <dbReference type="Proteomes" id="UP001279734"/>
    </source>
</evidence>
<comment type="caution">
    <text evidence="2">The sequence shown here is derived from an EMBL/GenBank/DDBJ whole genome shotgun (WGS) entry which is preliminary data.</text>
</comment>
<dbReference type="InterPro" id="IPR001128">
    <property type="entry name" value="Cyt_P450"/>
</dbReference>
<accession>A0AAD3SUL0</accession>
<dbReference type="PANTHER" id="PTHR47950:SF44">
    <property type="entry name" value="CYTOCHROME P450, FAMILY 76, SUBFAMILY C, POLYPEPTIDE 5-RELATED"/>
    <property type="match status" value="1"/>
</dbReference>